<organism evidence="1 2">
    <name type="scientific">Marinobacter santoriniensis NKSG1</name>
    <dbReference type="NCBI Taxonomy" id="1288826"/>
    <lineage>
        <taxon>Bacteria</taxon>
        <taxon>Pseudomonadati</taxon>
        <taxon>Pseudomonadota</taxon>
        <taxon>Gammaproteobacteria</taxon>
        <taxon>Pseudomonadales</taxon>
        <taxon>Marinobacteraceae</taxon>
        <taxon>Marinobacter</taxon>
    </lineage>
</organism>
<keyword evidence="2" id="KW-1185">Reference proteome</keyword>
<proteinExistence type="predicted"/>
<dbReference type="eggNOG" id="ENOG5032YVF">
    <property type="taxonomic scope" value="Bacteria"/>
</dbReference>
<reference evidence="1 2" key="1">
    <citation type="journal article" date="2013" name="Genome Announc.">
        <title>Genome Sequence of Hydrothermal Arsenic-Respiring Bacterium Marinobacter santoriniensis NKSG1T.</title>
        <authorList>
            <person name="Handley K.M."/>
            <person name="Upton M."/>
            <person name="Beatson S.A."/>
            <person name="Hery M."/>
            <person name="Lloyd J.R."/>
        </authorList>
    </citation>
    <scope>NUCLEOTIDE SEQUENCE [LARGE SCALE GENOMIC DNA]</scope>
    <source>
        <strain evidence="1 2">NKSG1</strain>
    </source>
</reference>
<dbReference type="Proteomes" id="UP000011960">
    <property type="component" value="Unassembled WGS sequence"/>
</dbReference>
<dbReference type="AlphaFoldDB" id="M7CTQ4"/>
<dbReference type="EMBL" id="APAT01000008">
    <property type="protein sequence ID" value="EMP56956.1"/>
    <property type="molecule type" value="Genomic_DNA"/>
</dbReference>
<dbReference type="RefSeq" id="WP_008937721.1">
    <property type="nucleotide sequence ID" value="NZ_APAT01000008.1"/>
</dbReference>
<sequence length="224" mass="25972">MLYKFLPPERVDVLEALRIRFTSVVSLNDPFECLLKIGEKEYELSPRDAVNSVNFVSLSRNHKNLLMWAHYADCHKGFVVAFHRNHRYFRDSNSVRYRRQRLDLNGAQPHRLTPEEITKSITLEKAVDWAYEEEERLFLEDVPKDIMSVGTDHWQQPILLNSFPKASLAAVYLGLRASEDLIDRIARALAENGIEIPIYRAKANRGEFSLTFDELKPVANKTPE</sequence>
<name>M7CTQ4_9GAMM</name>
<evidence type="ECO:0000313" key="1">
    <source>
        <dbReference type="EMBL" id="EMP56956.1"/>
    </source>
</evidence>
<dbReference type="InterPro" id="IPR021352">
    <property type="entry name" value="DUF2971"/>
</dbReference>
<gene>
    <name evidence="1" type="ORF">MSNKSG1_02816</name>
</gene>
<evidence type="ECO:0008006" key="3">
    <source>
        <dbReference type="Google" id="ProtNLM"/>
    </source>
</evidence>
<accession>M7CTQ4</accession>
<dbReference type="OrthoDB" id="4119964at2"/>
<evidence type="ECO:0000313" key="2">
    <source>
        <dbReference type="Proteomes" id="UP000011960"/>
    </source>
</evidence>
<protein>
    <recommendedName>
        <fullName evidence="3">DUF2971 domain-containing protein</fullName>
    </recommendedName>
</protein>
<comment type="caution">
    <text evidence="1">The sequence shown here is derived from an EMBL/GenBank/DDBJ whole genome shotgun (WGS) entry which is preliminary data.</text>
</comment>
<dbReference type="STRING" id="1288826.MSNKSG1_02816"/>
<dbReference type="Pfam" id="PF11185">
    <property type="entry name" value="DUF2971"/>
    <property type="match status" value="1"/>
</dbReference>